<evidence type="ECO:0000313" key="3">
    <source>
        <dbReference type="Proteomes" id="UP001054945"/>
    </source>
</evidence>
<reference evidence="2 3" key="1">
    <citation type="submission" date="2021-06" db="EMBL/GenBank/DDBJ databases">
        <title>Caerostris extrusa draft genome.</title>
        <authorList>
            <person name="Kono N."/>
            <person name="Arakawa K."/>
        </authorList>
    </citation>
    <scope>NUCLEOTIDE SEQUENCE [LARGE SCALE GENOMIC DNA]</scope>
</reference>
<evidence type="ECO:0000313" key="2">
    <source>
        <dbReference type="EMBL" id="GIY23798.1"/>
    </source>
</evidence>
<feature type="region of interest" description="Disordered" evidence="1">
    <location>
        <begin position="38"/>
        <end position="65"/>
    </location>
</feature>
<comment type="caution">
    <text evidence="2">The sequence shown here is derived from an EMBL/GenBank/DDBJ whole genome shotgun (WGS) entry which is preliminary data.</text>
</comment>
<accession>A0AAV4RNH6</accession>
<evidence type="ECO:0008006" key="4">
    <source>
        <dbReference type="Google" id="ProtNLM"/>
    </source>
</evidence>
<gene>
    <name evidence="2" type="ORF">CEXT_61391</name>
</gene>
<keyword evidence="3" id="KW-1185">Reference proteome</keyword>
<sequence>MLHGQRLRCYNNQNIIFPDPNAGSDTFDSVKRAAFPADEEGFEKRNNKHVAKSQTKSSPEKTSVLTENNFAALNEEKKMLVEETASKMLHRWPLPMNTSVEEIEDSLDEMGFKIDKKSLPGEKQKEGNPSLTDCAIMK</sequence>
<dbReference type="Proteomes" id="UP001054945">
    <property type="component" value="Unassembled WGS sequence"/>
</dbReference>
<feature type="compositionally biased region" description="Basic and acidic residues" evidence="1">
    <location>
        <begin position="116"/>
        <end position="126"/>
    </location>
</feature>
<protein>
    <recommendedName>
        <fullName evidence="4">Prolactin receptor</fullName>
    </recommendedName>
</protein>
<dbReference type="EMBL" id="BPLR01008314">
    <property type="protein sequence ID" value="GIY23798.1"/>
    <property type="molecule type" value="Genomic_DNA"/>
</dbReference>
<feature type="compositionally biased region" description="Polar residues" evidence="1">
    <location>
        <begin position="52"/>
        <end position="65"/>
    </location>
</feature>
<proteinExistence type="predicted"/>
<evidence type="ECO:0000256" key="1">
    <source>
        <dbReference type="SAM" id="MobiDB-lite"/>
    </source>
</evidence>
<name>A0AAV4RNH6_CAEEX</name>
<feature type="region of interest" description="Disordered" evidence="1">
    <location>
        <begin position="116"/>
        <end position="138"/>
    </location>
</feature>
<organism evidence="2 3">
    <name type="scientific">Caerostris extrusa</name>
    <name type="common">Bark spider</name>
    <name type="synonym">Caerostris bankana</name>
    <dbReference type="NCBI Taxonomy" id="172846"/>
    <lineage>
        <taxon>Eukaryota</taxon>
        <taxon>Metazoa</taxon>
        <taxon>Ecdysozoa</taxon>
        <taxon>Arthropoda</taxon>
        <taxon>Chelicerata</taxon>
        <taxon>Arachnida</taxon>
        <taxon>Araneae</taxon>
        <taxon>Araneomorphae</taxon>
        <taxon>Entelegynae</taxon>
        <taxon>Araneoidea</taxon>
        <taxon>Araneidae</taxon>
        <taxon>Caerostris</taxon>
    </lineage>
</organism>
<dbReference type="AlphaFoldDB" id="A0AAV4RNH6"/>